<keyword evidence="2 5" id="KW-0808">Transferase</keyword>
<dbReference type="InterPro" id="IPR050194">
    <property type="entry name" value="Glycosyltransferase_grp1"/>
</dbReference>
<feature type="domain" description="Glycosyltransferase subfamily 4-like N-terminal" evidence="4">
    <location>
        <begin position="14"/>
        <end position="189"/>
    </location>
</feature>
<keyword evidence="1" id="KW-0328">Glycosyltransferase</keyword>
<dbReference type="SUPFAM" id="SSF53756">
    <property type="entry name" value="UDP-Glycosyltransferase/glycogen phosphorylase"/>
    <property type="match status" value="1"/>
</dbReference>
<dbReference type="RefSeq" id="WP_167463745.1">
    <property type="nucleotide sequence ID" value="NZ_CP046171.1"/>
</dbReference>
<organism evidence="5 6">
    <name type="scientific">Nocardia brasiliensis</name>
    <dbReference type="NCBI Taxonomy" id="37326"/>
    <lineage>
        <taxon>Bacteria</taxon>
        <taxon>Bacillati</taxon>
        <taxon>Actinomycetota</taxon>
        <taxon>Actinomycetes</taxon>
        <taxon>Mycobacteriales</taxon>
        <taxon>Nocardiaceae</taxon>
        <taxon>Nocardia</taxon>
    </lineage>
</organism>
<dbReference type="PANTHER" id="PTHR45947">
    <property type="entry name" value="SULFOQUINOVOSYL TRANSFERASE SQD2"/>
    <property type="match status" value="1"/>
</dbReference>
<dbReference type="InterPro" id="IPR001296">
    <property type="entry name" value="Glyco_trans_1"/>
</dbReference>
<dbReference type="Pfam" id="PF00534">
    <property type="entry name" value="Glycos_transf_1"/>
    <property type="match status" value="1"/>
</dbReference>
<gene>
    <name evidence="5" type="ORF">F5X71_21915</name>
</gene>
<reference evidence="5 6" key="1">
    <citation type="journal article" date="2019" name="ACS Chem. Biol.">
        <title>Identification and Mobilization of a Cryptic Antibiotic Biosynthesis Gene Locus from a Human-Pathogenic Nocardia Isolate.</title>
        <authorList>
            <person name="Herisse M."/>
            <person name="Ishida K."/>
            <person name="Porter J.L."/>
            <person name="Howden B."/>
            <person name="Hertweck C."/>
            <person name="Stinear T.P."/>
            <person name="Pidot S.J."/>
        </authorList>
    </citation>
    <scope>NUCLEOTIDE SEQUENCE [LARGE SCALE GENOMIC DNA]</scope>
    <source>
        <strain evidence="5 6">AUSMDU00024985</strain>
    </source>
</reference>
<dbReference type="InterPro" id="IPR028098">
    <property type="entry name" value="Glyco_trans_4-like_N"/>
</dbReference>
<proteinExistence type="predicted"/>
<evidence type="ECO:0000313" key="6">
    <source>
        <dbReference type="Proteomes" id="UP000501705"/>
    </source>
</evidence>
<evidence type="ECO:0000259" key="4">
    <source>
        <dbReference type="Pfam" id="PF13439"/>
    </source>
</evidence>
<accession>A0A6G9XUQ3</accession>
<dbReference type="AlphaFoldDB" id="A0A6G9XUQ3"/>
<dbReference type="GO" id="GO:1903509">
    <property type="term" value="P:liposaccharide metabolic process"/>
    <property type="evidence" value="ECO:0007669"/>
    <property type="project" value="UniProtKB-ARBA"/>
</dbReference>
<dbReference type="Proteomes" id="UP000501705">
    <property type="component" value="Chromosome"/>
</dbReference>
<evidence type="ECO:0000313" key="5">
    <source>
        <dbReference type="EMBL" id="QIS04629.1"/>
    </source>
</evidence>
<dbReference type="Gene3D" id="3.40.50.2000">
    <property type="entry name" value="Glycogen Phosphorylase B"/>
    <property type="match status" value="2"/>
</dbReference>
<protein>
    <submittedName>
        <fullName evidence="5">Glycosyltransferase</fullName>
    </submittedName>
</protein>
<dbReference type="Pfam" id="PF13439">
    <property type="entry name" value="Glyco_transf_4"/>
    <property type="match status" value="1"/>
</dbReference>
<name>A0A6G9XUQ3_NOCBR</name>
<dbReference type="GO" id="GO:1901137">
    <property type="term" value="P:carbohydrate derivative biosynthetic process"/>
    <property type="evidence" value="ECO:0007669"/>
    <property type="project" value="UniProtKB-ARBA"/>
</dbReference>
<dbReference type="GO" id="GO:0016757">
    <property type="term" value="F:glycosyltransferase activity"/>
    <property type="evidence" value="ECO:0007669"/>
    <property type="project" value="UniProtKB-KW"/>
</dbReference>
<evidence type="ECO:0000256" key="2">
    <source>
        <dbReference type="ARBA" id="ARBA00022679"/>
    </source>
</evidence>
<feature type="domain" description="Glycosyl transferase family 1" evidence="3">
    <location>
        <begin position="212"/>
        <end position="362"/>
    </location>
</feature>
<sequence length="430" mass="45593">MHVAIFADVSFGTVGGLPSALVAQRNALRRHRHRVTMFASAATAAAADPDLVVLEGVSGWRADGSVLVVPNGANAGLIDAAFAERGPVDVVHVLTASGAGIAGLHAARRHGIPLVQTLRRQDEALVERYSAMRLLSASILRRLRAAQPLPGRGQAADRIVAPSRRVARDLIAAGVRGPIHVVPNGIDDELLDAAPDPRFTVHDPSVESTAAQQPLRLLWCGRFALEKRPLAALEAVRLALDAAPGSCTLDMYGTGLLLDRAWSFVERHGLHDRVRLHGEVGQAECLAAMRTHDILLSCSYGAQSRHMVLREAVAVGLPILYCDPDLDEVVPNGGGVRTLGPSMLALAEALGRLTKSPQRLVEMRKVLVGCADGVRQSTYTSELVSIYRQAIAQGAGSGAAPACDPARARMLGCPLRVAADPLVAWRGDAR</sequence>
<dbReference type="EMBL" id="CP046171">
    <property type="protein sequence ID" value="QIS04629.1"/>
    <property type="molecule type" value="Genomic_DNA"/>
</dbReference>
<dbReference type="PANTHER" id="PTHR45947:SF13">
    <property type="entry name" value="TRANSFERASE"/>
    <property type="match status" value="1"/>
</dbReference>
<evidence type="ECO:0000259" key="3">
    <source>
        <dbReference type="Pfam" id="PF00534"/>
    </source>
</evidence>
<evidence type="ECO:0000256" key="1">
    <source>
        <dbReference type="ARBA" id="ARBA00022676"/>
    </source>
</evidence>